<comment type="caution">
    <text evidence="1">The sequence shown here is derived from an EMBL/GenBank/DDBJ whole genome shotgun (WGS) entry which is preliminary data.</text>
</comment>
<name>A0A7C4CB19_UNCW3</name>
<sequence length="141" mass="15943">MSLFVGYLGVSAQNGFDADVYEYPGGVNAVASAHGVLAQKEHDWVRFPLVTVSEAKFVRGKQYEVRFRRSSAQDSLHFYFQRDNPYAYGLMIDPNQQPSPRVDEDLCLRLSGKARVTGAVGMFPDMPYLFWRIPRVIDATC</sequence>
<gene>
    <name evidence="1" type="ORF">ENS41_04880</name>
</gene>
<accession>A0A7C4CB19</accession>
<dbReference type="EMBL" id="DSUT01000099">
    <property type="protein sequence ID" value="HGK28271.1"/>
    <property type="molecule type" value="Genomic_DNA"/>
</dbReference>
<evidence type="ECO:0000313" key="1">
    <source>
        <dbReference type="EMBL" id="HGK28271.1"/>
    </source>
</evidence>
<dbReference type="AlphaFoldDB" id="A0A7C4CB19"/>
<organism evidence="1">
    <name type="scientific">candidate division WOR-3 bacterium</name>
    <dbReference type="NCBI Taxonomy" id="2052148"/>
    <lineage>
        <taxon>Bacteria</taxon>
        <taxon>Bacteria division WOR-3</taxon>
    </lineage>
</organism>
<protein>
    <submittedName>
        <fullName evidence="1">Uncharacterized protein</fullName>
    </submittedName>
</protein>
<proteinExistence type="predicted"/>
<reference evidence="1" key="1">
    <citation type="journal article" date="2020" name="mSystems">
        <title>Genome- and Community-Level Interaction Insights into Carbon Utilization and Element Cycling Functions of Hydrothermarchaeota in Hydrothermal Sediment.</title>
        <authorList>
            <person name="Zhou Z."/>
            <person name="Liu Y."/>
            <person name="Xu W."/>
            <person name="Pan J."/>
            <person name="Luo Z.H."/>
            <person name="Li M."/>
        </authorList>
    </citation>
    <scope>NUCLEOTIDE SEQUENCE [LARGE SCALE GENOMIC DNA]</scope>
    <source>
        <strain evidence="1">SpSt-488</strain>
    </source>
</reference>